<keyword evidence="5" id="KW-0479">Metal-binding</keyword>
<evidence type="ECO:0000256" key="13">
    <source>
        <dbReference type="ARBA" id="ARBA00032306"/>
    </source>
</evidence>
<evidence type="ECO:0000256" key="3">
    <source>
        <dbReference type="ARBA" id="ARBA00006654"/>
    </source>
</evidence>
<dbReference type="Proteomes" id="UP000008820">
    <property type="component" value="Chromosome 2"/>
</dbReference>
<evidence type="ECO:0000256" key="5">
    <source>
        <dbReference type="ARBA" id="ARBA00022723"/>
    </source>
</evidence>
<dbReference type="OrthoDB" id="7722975at2759"/>
<dbReference type="Gene3D" id="3.90.780.10">
    <property type="entry name" value="5'-Nucleotidase, C-terminal domain"/>
    <property type="match status" value="1"/>
</dbReference>
<keyword evidence="8 16" id="KW-0378">Hydrolase</keyword>
<keyword evidence="6 16" id="KW-0732">Signal</keyword>
<dbReference type="GO" id="GO:0006196">
    <property type="term" value="P:AMP catabolic process"/>
    <property type="evidence" value="ECO:0007669"/>
    <property type="project" value="TreeGrafter"/>
</dbReference>
<comment type="catalytic activity">
    <reaction evidence="14">
        <text>a ribonucleoside 5'-triphosphate + 2 H2O = a ribonucleoside 5'-phosphate + 2 phosphate + 2 H(+)</text>
        <dbReference type="Rhea" id="RHEA:36795"/>
        <dbReference type="ChEBI" id="CHEBI:15377"/>
        <dbReference type="ChEBI" id="CHEBI:15378"/>
        <dbReference type="ChEBI" id="CHEBI:43474"/>
        <dbReference type="ChEBI" id="CHEBI:58043"/>
        <dbReference type="ChEBI" id="CHEBI:61557"/>
        <dbReference type="EC" id="3.6.1.5"/>
    </reaction>
    <physiologicalReaction direction="left-to-right" evidence="14">
        <dbReference type="Rhea" id="RHEA:36796"/>
    </physiologicalReaction>
</comment>
<dbReference type="SUPFAM" id="SSF55816">
    <property type="entry name" value="5'-nucleotidase (syn. UDP-sugar hydrolase), C-terminal domain"/>
    <property type="match status" value="1"/>
</dbReference>
<dbReference type="FunFam" id="3.60.21.10:FF:000020">
    <property type="entry name" value="NT5E isoform 4"/>
    <property type="match status" value="1"/>
</dbReference>
<dbReference type="FunFam" id="3.90.780.10:FF:000001">
    <property type="entry name" value="NT5E isoform 3"/>
    <property type="match status" value="1"/>
</dbReference>
<keyword evidence="10" id="KW-0325">Glycoprotein</keyword>
<dbReference type="EnsemblMetazoa" id="AAEL011348-RD">
    <property type="protein sequence ID" value="AAEL011348-PD"/>
    <property type="gene ID" value="AAEL011348"/>
</dbReference>
<evidence type="ECO:0000256" key="16">
    <source>
        <dbReference type="RuleBase" id="RU362119"/>
    </source>
</evidence>
<evidence type="ECO:0000256" key="1">
    <source>
        <dbReference type="ARBA" id="ARBA00001968"/>
    </source>
</evidence>
<dbReference type="Pfam" id="PF00149">
    <property type="entry name" value="Metallophos"/>
    <property type="match status" value="1"/>
</dbReference>
<dbReference type="InterPro" id="IPR004843">
    <property type="entry name" value="Calcineurin-like_PHP"/>
</dbReference>
<evidence type="ECO:0000256" key="11">
    <source>
        <dbReference type="ARBA" id="ARBA00030084"/>
    </source>
</evidence>
<comment type="cofactor">
    <cofactor evidence="1">
        <name>a divalent metal cation</name>
        <dbReference type="ChEBI" id="CHEBI:60240"/>
    </cofactor>
</comment>
<evidence type="ECO:0000256" key="2">
    <source>
        <dbReference type="ARBA" id="ARBA00004613"/>
    </source>
</evidence>
<gene>
    <name evidence="19" type="primary">5574709</name>
</gene>
<evidence type="ECO:0000256" key="7">
    <source>
        <dbReference type="ARBA" id="ARBA00022741"/>
    </source>
</evidence>
<dbReference type="InterPro" id="IPR008334">
    <property type="entry name" value="5'-Nucleotdase_C"/>
</dbReference>
<reference evidence="19" key="2">
    <citation type="submission" date="2020-05" db="UniProtKB">
        <authorList>
            <consortium name="EnsemblMetazoa"/>
        </authorList>
    </citation>
    <scope>IDENTIFICATION</scope>
    <source>
        <strain evidence="19">LVP_AGWG</strain>
    </source>
</reference>
<dbReference type="GO" id="GO:0004050">
    <property type="term" value="F:apyrase activity"/>
    <property type="evidence" value="ECO:0007669"/>
    <property type="project" value="UniProtKB-EC"/>
</dbReference>
<evidence type="ECO:0000256" key="14">
    <source>
        <dbReference type="ARBA" id="ARBA00047297"/>
    </source>
</evidence>
<dbReference type="Pfam" id="PF02872">
    <property type="entry name" value="5_nucleotid_C"/>
    <property type="match status" value="1"/>
</dbReference>
<dbReference type="InterPro" id="IPR029052">
    <property type="entry name" value="Metallo-depent_PP-like"/>
</dbReference>
<dbReference type="GO" id="GO:0008253">
    <property type="term" value="F:5'-nucleotidase activity"/>
    <property type="evidence" value="ECO:0007669"/>
    <property type="project" value="TreeGrafter"/>
</dbReference>
<evidence type="ECO:0000256" key="6">
    <source>
        <dbReference type="ARBA" id="ARBA00022729"/>
    </source>
</evidence>
<evidence type="ECO:0000256" key="15">
    <source>
        <dbReference type="ARBA" id="ARBA00074431"/>
    </source>
</evidence>
<dbReference type="PANTHER" id="PTHR11575">
    <property type="entry name" value="5'-NUCLEOTIDASE-RELATED"/>
    <property type="match status" value="1"/>
</dbReference>
<dbReference type="Gene3D" id="3.60.21.10">
    <property type="match status" value="1"/>
</dbReference>
<dbReference type="SMR" id="A0A6I8TDS8"/>
<keyword evidence="4" id="KW-0964">Secreted</keyword>
<reference evidence="19 20" key="1">
    <citation type="submission" date="2017-06" db="EMBL/GenBank/DDBJ databases">
        <title>Aedes aegypti genome working group (AGWG) sequencing and assembly.</title>
        <authorList>
            <consortium name="Aedes aegypti Genome Working Group (AGWG)"/>
            <person name="Matthews B.J."/>
        </authorList>
    </citation>
    <scope>NUCLEOTIDE SEQUENCE [LARGE SCALE GENOMIC DNA]</scope>
    <source>
        <strain evidence="19 20">LVP_AGWG</strain>
    </source>
</reference>
<dbReference type="GO" id="GO:0046872">
    <property type="term" value="F:metal ion binding"/>
    <property type="evidence" value="ECO:0007669"/>
    <property type="project" value="UniProtKB-KW"/>
</dbReference>
<evidence type="ECO:0000256" key="9">
    <source>
        <dbReference type="ARBA" id="ARBA00022840"/>
    </source>
</evidence>
<feature type="signal peptide" evidence="16">
    <location>
        <begin position="1"/>
        <end position="20"/>
    </location>
</feature>
<dbReference type="EnsemblMetazoa" id="AAEL011348-RE">
    <property type="protein sequence ID" value="AAEL011348-PE"/>
    <property type="gene ID" value="AAEL011348"/>
</dbReference>
<dbReference type="EnsemblMetazoa" id="AAEL011348-RB">
    <property type="protein sequence ID" value="AAEL011348-PB"/>
    <property type="gene ID" value="AAEL011348"/>
</dbReference>
<dbReference type="GO" id="GO:0005524">
    <property type="term" value="F:ATP binding"/>
    <property type="evidence" value="ECO:0007669"/>
    <property type="project" value="UniProtKB-KW"/>
</dbReference>
<dbReference type="PANTHER" id="PTHR11575:SF32">
    <property type="entry name" value="APYRASE-LIKE PROTEIN"/>
    <property type="match status" value="1"/>
</dbReference>
<dbReference type="CDD" id="cd07409">
    <property type="entry name" value="MPP_CD73_N"/>
    <property type="match status" value="1"/>
</dbReference>
<dbReference type="GO" id="GO:0005886">
    <property type="term" value="C:plasma membrane"/>
    <property type="evidence" value="ECO:0007669"/>
    <property type="project" value="TreeGrafter"/>
</dbReference>
<evidence type="ECO:0000256" key="10">
    <source>
        <dbReference type="ARBA" id="ARBA00023180"/>
    </source>
</evidence>
<dbReference type="InterPro" id="IPR036907">
    <property type="entry name" value="5'-Nucleotdase_C_sf"/>
</dbReference>
<dbReference type="InterPro" id="IPR006179">
    <property type="entry name" value="5_nucleotidase/apyrase"/>
</dbReference>
<evidence type="ECO:0000256" key="4">
    <source>
        <dbReference type="ARBA" id="ARBA00022525"/>
    </source>
</evidence>
<accession>A0A6I8TDS8</accession>
<dbReference type="AlphaFoldDB" id="A0A6I8TDS8"/>
<dbReference type="InParanoid" id="A0A6I8TDS8"/>
<protein>
    <recommendedName>
        <fullName evidence="15">Apyrase</fullName>
    </recommendedName>
    <alternativeName>
        <fullName evidence="12">ATP-diphosphatase</fullName>
    </alternativeName>
    <alternativeName>
        <fullName evidence="13">ATP-diphosphohydrolase</fullName>
    </alternativeName>
    <alternativeName>
        <fullName evidence="11">Adenosine diphosphatase</fullName>
    </alternativeName>
</protein>
<comment type="similarity">
    <text evidence="3 16">Belongs to the 5'-nucleotidase family.</text>
</comment>
<evidence type="ECO:0000256" key="8">
    <source>
        <dbReference type="ARBA" id="ARBA00022801"/>
    </source>
</evidence>
<evidence type="ECO:0000259" key="17">
    <source>
        <dbReference type="Pfam" id="PF00149"/>
    </source>
</evidence>
<evidence type="ECO:0000313" key="20">
    <source>
        <dbReference type="Proteomes" id="UP000008820"/>
    </source>
</evidence>
<keyword evidence="9" id="KW-0067">ATP-binding</keyword>
<comment type="subcellular location">
    <subcellularLocation>
        <location evidence="2">Secreted</location>
    </subcellularLocation>
</comment>
<feature type="chain" id="PRO_5036513354" description="Apyrase" evidence="16">
    <location>
        <begin position="21"/>
        <end position="551"/>
    </location>
</feature>
<feature type="domain" description="5'-Nucleotidase C-terminal" evidence="18">
    <location>
        <begin position="340"/>
        <end position="506"/>
    </location>
</feature>
<feature type="domain" description="Calcineurin-like phosphoesterase" evidence="17">
    <location>
        <begin position="28"/>
        <end position="236"/>
    </location>
</feature>
<dbReference type="GO" id="GO:0005576">
    <property type="term" value="C:extracellular region"/>
    <property type="evidence" value="ECO:0007669"/>
    <property type="project" value="UniProtKB-SubCell"/>
</dbReference>
<name>A0A6I8TDS8_AEDAE</name>
<keyword evidence="20" id="KW-1185">Reference proteome</keyword>
<proteinExistence type="inferred from homology"/>
<dbReference type="SUPFAM" id="SSF56300">
    <property type="entry name" value="Metallo-dependent phosphatases"/>
    <property type="match status" value="1"/>
</dbReference>
<evidence type="ECO:0000313" key="19">
    <source>
        <dbReference type="EnsemblMetazoa" id="AAEL011348-PB"/>
    </source>
</evidence>
<organism evidence="19 20">
    <name type="scientific">Aedes aegypti</name>
    <name type="common">Yellowfever mosquito</name>
    <name type="synonym">Culex aegypti</name>
    <dbReference type="NCBI Taxonomy" id="7159"/>
    <lineage>
        <taxon>Eukaryota</taxon>
        <taxon>Metazoa</taxon>
        <taxon>Ecdysozoa</taxon>
        <taxon>Arthropoda</taxon>
        <taxon>Hexapoda</taxon>
        <taxon>Insecta</taxon>
        <taxon>Pterygota</taxon>
        <taxon>Neoptera</taxon>
        <taxon>Endopterygota</taxon>
        <taxon>Diptera</taxon>
        <taxon>Nematocera</taxon>
        <taxon>Culicoidea</taxon>
        <taxon>Culicidae</taxon>
        <taxon>Culicinae</taxon>
        <taxon>Aedini</taxon>
        <taxon>Aedes</taxon>
        <taxon>Stegomyia</taxon>
    </lineage>
</organism>
<keyword evidence="7 16" id="KW-0547">Nucleotide-binding</keyword>
<dbReference type="EnsemblMetazoa" id="AAEL011348-RC">
    <property type="protein sequence ID" value="AAEL011348-PC"/>
    <property type="gene ID" value="AAEL011348"/>
</dbReference>
<evidence type="ECO:0000259" key="18">
    <source>
        <dbReference type="Pfam" id="PF02872"/>
    </source>
</evidence>
<evidence type="ECO:0000256" key="12">
    <source>
        <dbReference type="ARBA" id="ARBA00031428"/>
    </source>
</evidence>
<dbReference type="PRINTS" id="PR01607">
    <property type="entry name" value="APYRASEFAMLY"/>
</dbReference>
<sequence>MMAKRWSLIVLLALAYKVKAQSNQFELSIVHINDFHARYEEINEAGVTCNTQEGDVCLGGYARTVTVVKQLLATRRNAIYLNAGDNFRGTLWYNIHRWNATVEFLNMLPADAMTLGSNEFAHGVEGVVPFLNHINSPVLLANVDNRDEPTFRNYQKSLVIERGGRKIGLIGVMHKPSNSNVGNLIFAVVVETVREEAELLKQQGVDIVFVISHCGIDVDKIIAENSGPEVDVIVGGRSHTFLYSGEHPEIPDVALGEYPTVVTQQSGHKVLIVQAGSYTKFVGDIVLVFDDAGIIQRWEGNPVYLGSTVEPDPTIVQALIPWKLSLEEVSNRHLGYADLDLSTSDCRSGECNLGSLVADSMVSAFIPLAQPGHWTYGAIALMPVGDIRGSISKGEIIYANVFDVLPFENILECIELRGDYLLQVLEQSVSVSYDEEKFSAVNMLQVSGLKVKYDISKPIGERVVSLLVLCHDCMIPSYQPLNPFKYYRVITNGYTVTGGTGFQQFSEHGRNKLAGPLDNVAFEDYIRQRSPITQGSGGRIEIFTKKFGVWT</sequence>